<name>A0ABQ0LNV6_MYCCL</name>
<dbReference type="Proteomes" id="UP000815677">
    <property type="component" value="Unassembled WGS sequence"/>
</dbReference>
<dbReference type="PANTHER" id="PTHR33875:SF2">
    <property type="entry name" value="ACR183CP"/>
    <property type="match status" value="1"/>
</dbReference>
<feature type="domain" description="Thioredoxin-like fold" evidence="1">
    <location>
        <begin position="11"/>
        <end position="182"/>
    </location>
</feature>
<evidence type="ECO:0000259" key="1">
    <source>
        <dbReference type="Pfam" id="PF13462"/>
    </source>
</evidence>
<dbReference type="InterPro" id="IPR012336">
    <property type="entry name" value="Thioredoxin-like_fold"/>
</dbReference>
<evidence type="ECO:0000313" key="3">
    <source>
        <dbReference type="Proteomes" id="UP000815677"/>
    </source>
</evidence>
<accession>A0ABQ0LNV6</accession>
<protein>
    <recommendedName>
        <fullName evidence="1">Thioredoxin-like fold domain-containing protein</fullName>
    </recommendedName>
</protein>
<dbReference type="EMBL" id="DF847675">
    <property type="protein sequence ID" value="GAT52284.1"/>
    <property type="molecule type" value="Genomic_DNA"/>
</dbReference>
<sequence length="205" mass="22586">MALQPSLRPLIIAGPADAPHTLDIFLDYACPFSAKIALVMDKVLLPALGPGGKYDGKVKLIFRPQVQPWHTSSIFLIEAGLAAARISPSLFWRFSLLLFAQHHEFTNMPCAELTPTQIRAKIAVLASQVLPTENVAAFSALLEPKADLRGSNEVTEEVKYTLKFSRQNSIHVSPTVLWDGLVASEVSSSWGEKEWDTFFQAKVLV</sequence>
<organism evidence="2 3">
    <name type="scientific">Mycena chlorophos</name>
    <name type="common">Agaric fungus</name>
    <name type="synonym">Agaricus chlorophos</name>
    <dbReference type="NCBI Taxonomy" id="658473"/>
    <lineage>
        <taxon>Eukaryota</taxon>
        <taxon>Fungi</taxon>
        <taxon>Dikarya</taxon>
        <taxon>Basidiomycota</taxon>
        <taxon>Agaricomycotina</taxon>
        <taxon>Agaricomycetes</taxon>
        <taxon>Agaricomycetidae</taxon>
        <taxon>Agaricales</taxon>
        <taxon>Marasmiineae</taxon>
        <taxon>Mycenaceae</taxon>
        <taxon>Mycena</taxon>
    </lineage>
</organism>
<dbReference type="Pfam" id="PF13462">
    <property type="entry name" value="Thioredoxin_4"/>
    <property type="match status" value="1"/>
</dbReference>
<dbReference type="PANTHER" id="PTHR33875">
    <property type="entry name" value="OS09G0542200 PROTEIN"/>
    <property type="match status" value="1"/>
</dbReference>
<evidence type="ECO:0000313" key="2">
    <source>
        <dbReference type="EMBL" id="GAT52284.1"/>
    </source>
</evidence>
<gene>
    <name evidence="2" type="ORF">MCHLO_09352</name>
</gene>
<keyword evidence="3" id="KW-1185">Reference proteome</keyword>
<dbReference type="Gene3D" id="3.40.30.10">
    <property type="entry name" value="Glutaredoxin"/>
    <property type="match status" value="1"/>
</dbReference>
<proteinExistence type="predicted"/>
<dbReference type="InterPro" id="IPR036249">
    <property type="entry name" value="Thioredoxin-like_sf"/>
</dbReference>
<reference evidence="2" key="1">
    <citation type="submission" date="2014-09" db="EMBL/GenBank/DDBJ databases">
        <title>Genome sequence of the luminous mushroom Mycena chlorophos for searching fungal bioluminescence genes.</title>
        <authorList>
            <person name="Tanaka Y."/>
            <person name="Kasuga D."/>
            <person name="Oba Y."/>
            <person name="Hase S."/>
            <person name="Sato K."/>
            <person name="Oba Y."/>
            <person name="Sakakibara Y."/>
        </authorList>
    </citation>
    <scope>NUCLEOTIDE SEQUENCE</scope>
</reference>
<dbReference type="SUPFAM" id="SSF52833">
    <property type="entry name" value="Thioredoxin-like"/>
    <property type="match status" value="1"/>
</dbReference>